<evidence type="ECO:0000259" key="4">
    <source>
        <dbReference type="Pfam" id="PF13629"/>
    </source>
</evidence>
<proteinExistence type="inferred from homology"/>
<feature type="domain" description="Pilus formation protein N-terminal" evidence="4">
    <location>
        <begin position="30"/>
        <end position="100"/>
    </location>
</feature>
<dbReference type="PRINTS" id="PR01032">
    <property type="entry name" value="PHAGEIV"/>
</dbReference>
<dbReference type="InterPro" id="IPR032789">
    <property type="entry name" value="T2SS-T3SS_pil_N"/>
</dbReference>
<feature type="signal peptide" evidence="2">
    <location>
        <begin position="1"/>
        <end position="30"/>
    </location>
</feature>
<gene>
    <name evidence="5" type="ORF">BKG96_09310</name>
</gene>
<dbReference type="PRINTS" id="PR00811">
    <property type="entry name" value="BCTERIALGSPD"/>
</dbReference>
<dbReference type="InterPro" id="IPR004846">
    <property type="entry name" value="T2SS/T3SS_dom"/>
</dbReference>
<organism evidence="5 6">
    <name type="scientific">Rodentibacter caecimuris</name>
    <dbReference type="NCBI Taxonomy" id="1796644"/>
    <lineage>
        <taxon>Bacteria</taxon>
        <taxon>Pseudomonadati</taxon>
        <taxon>Pseudomonadota</taxon>
        <taxon>Gammaproteobacteria</taxon>
        <taxon>Pasteurellales</taxon>
        <taxon>Pasteurellaceae</taxon>
        <taxon>Rodentibacter</taxon>
    </lineage>
</organism>
<dbReference type="GO" id="GO:0009306">
    <property type="term" value="P:protein secretion"/>
    <property type="evidence" value="ECO:0007669"/>
    <property type="project" value="InterPro"/>
</dbReference>
<dbReference type="PANTHER" id="PTHR30332">
    <property type="entry name" value="PROBABLE GENERAL SECRETION PATHWAY PROTEIN D"/>
    <property type="match status" value="1"/>
</dbReference>
<sequence length="467" mass="51086">MLINYKPVKNIGLNLLLSGTILLFSNIASAKTFNLEQGQSQFIETDQKIDTIFVSSPNVADYEILDDTSFLIYAKEEGRAEVTAFDAEGNKLTSDTVNVNILINNIEDTNQQIKARFPNTKLSVKKVGKAYVIEGKASSQEESDEINRIVGEALGASKKVTEVKLRGSSSGGDEHITFLDKYQYDGVINHSNVNDTTQINVKLSVVEVNKKFSDSLGINWSHLAGSGSLLGGSWSKGGGFNGTSGILQLNANGLSAFISALDNRNNGKILAEPNISMLSGETAEILVGGEIPFAQRDRDGNATIIYKDYGVKLAVGAKVQKNDRIRLILDQNVSTLAGNYNYENIGSIPYFNTRRTKSVFEVANGESFIIGGLINSLDAENLNKVPLLGDLPIIGSFFRNASTSRENRELVVVATVNIVKPVTEDQIVYPTLERTGTMERFFNLTPFKNIYHRTLTTNFLKNGGFIQ</sequence>
<dbReference type="GO" id="GO:0015627">
    <property type="term" value="C:type II protein secretion system complex"/>
    <property type="evidence" value="ECO:0007669"/>
    <property type="project" value="TreeGrafter"/>
</dbReference>
<comment type="similarity">
    <text evidence="1">Belongs to the bacterial secretin family.</text>
</comment>
<dbReference type="Pfam" id="PF13629">
    <property type="entry name" value="T2SS-T3SS_pil_N"/>
    <property type="match status" value="1"/>
</dbReference>
<evidence type="ECO:0000313" key="6">
    <source>
        <dbReference type="Proteomes" id="UP000189114"/>
    </source>
</evidence>
<feature type="chain" id="PRO_5012053252" evidence="2">
    <location>
        <begin position="31"/>
        <end position="467"/>
    </location>
</feature>
<accession>A0A1V3KIG7</accession>
<evidence type="ECO:0000259" key="3">
    <source>
        <dbReference type="Pfam" id="PF00263"/>
    </source>
</evidence>
<dbReference type="PANTHER" id="PTHR30332:SF17">
    <property type="entry name" value="TYPE IV PILIATION SYSTEM PROTEIN DR_0774-RELATED"/>
    <property type="match status" value="1"/>
</dbReference>
<dbReference type="RefSeq" id="WP_077587232.1">
    <property type="nucleotide sequence ID" value="NZ_MLAE01000058.1"/>
</dbReference>
<keyword evidence="2" id="KW-0732">Signal</keyword>
<protein>
    <submittedName>
        <fullName evidence="5">Secretin</fullName>
    </submittedName>
</protein>
<reference evidence="6" key="1">
    <citation type="submission" date="2016-10" db="EMBL/GenBank/DDBJ databases">
        <title>Rodentibacter gen. nov. and new species.</title>
        <authorList>
            <person name="Christensen H."/>
        </authorList>
    </citation>
    <scope>NUCLEOTIDE SEQUENCE [LARGE SCALE GENOMIC DNA]</scope>
    <source>
        <strain evidence="6">Ppn152</strain>
    </source>
</reference>
<name>A0A1V3KIG7_9PAST</name>
<dbReference type="Pfam" id="PF00263">
    <property type="entry name" value="Secretin"/>
    <property type="match status" value="1"/>
</dbReference>
<dbReference type="InterPro" id="IPR050810">
    <property type="entry name" value="Bact_Secretion_Sys_Channel"/>
</dbReference>
<evidence type="ECO:0000313" key="5">
    <source>
        <dbReference type="EMBL" id="OOF76953.1"/>
    </source>
</evidence>
<evidence type="ECO:0000256" key="1">
    <source>
        <dbReference type="RuleBase" id="RU004003"/>
    </source>
</evidence>
<dbReference type="InterPro" id="IPR001775">
    <property type="entry name" value="GspD/PilQ"/>
</dbReference>
<dbReference type="AlphaFoldDB" id="A0A1V3KIG7"/>
<feature type="domain" description="Type II/III secretion system secretin-like" evidence="3">
    <location>
        <begin position="260"/>
        <end position="420"/>
    </location>
</feature>
<dbReference type="EMBL" id="MLAE01000058">
    <property type="protein sequence ID" value="OOF76953.1"/>
    <property type="molecule type" value="Genomic_DNA"/>
</dbReference>
<dbReference type="Proteomes" id="UP000189114">
    <property type="component" value="Unassembled WGS sequence"/>
</dbReference>
<comment type="caution">
    <text evidence="5">The sequence shown here is derived from an EMBL/GenBank/DDBJ whole genome shotgun (WGS) entry which is preliminary data.</text>
</comment>
<evidence type="ECO:0000256" key="2">
    <source>
        <dbReference type="SAM" id="SignalP"/>
    </source>
</evidence>